<dbReference type="InParanoid" id="A0A084Q8N6"/>
<dbReference type="OrthoDB" id="440553at2759"/>
<keyword evidence="9" id="KW-1185">Reference proteome</keyword>
<dbReference type="PROSITE" id="PS00216">
    <property type="entry name" value="SUGAR_TRANSPORT_1"/>
    <property type="match status" value="1"/>
</dbReference>
<dbReference type="AlphaFoldDB" id="A0A084Q8N6"/>
<evidence type="ECO:0000256" key="1">
    <source>
        <dbReference type="ARBA" id="ARBA00004141"/>
    </source>
</evidence>
<dbReference type="GO" id="GO:0140115">
    <property type="term" value="P:export across plasma membrane"/>
    <property type="evidence" value="ECO:0007669"/>
    <property type="project" value="UniProtKB-ARBA"/>
</dbReference>
<keyword evidence="2" id="KW-0813">Transport</keyword>
<dbReference type="FunFam" id="1.20.1720.10:FF:000009">
    <property type="entry name" value="MFS multidrug transporter"/>
    <property type="match status" value="1"/>
</dbReference>
<sequence length="540" mass="58587">MTASPKAATSVSAAAIEPPSEAPVLVVPDPVSDGADNDGPESAYSIYKPWQKRLIVAGTALCCFYNPLSAHMYMPALNQLAVDFHVTPAEINLTVTTYLIFQGLTPLLVSGFSDALGRRPGCIAGFVVFLSANISLALAHEYSHMLAIRCLQSAGSSTVMVLCQATVADIVTPAERGQYISITTIPMILGPSLGPVIGGALTRYLGWRSIFWFLTIGSGVNFILLLIFLPETCRKIVGDGSIRPPPSYWTLLQLLKYSWQDSKMSVANTTSLEPPSASKKDESMLRFLTRNLFASARLLKDVELCLLLVCGGIVFSGVYAIATAAPNLFSTLYGFDDLEVGLMYLPMAGGSIVAVIVVGPSMNWNYRRHAKRLGLPVDRTKRADLANFPIERARLEIALPLLMIGVGVMCSWGWIMANQADIEEVCALVFVTGICLAGVNNVIQALIIDIWPDKPGAVLAAYNLTKCIMGAVASAVIDPMIRAMELGPAFTLMGGVYLLFVPISFFIMRNGIGWRGQRREKERRRAEAIRDQVQVAKEDQ</sequence>
<dbReference type="GO" id="GO:0005886">
    <property type="term" value="C:plasma membrane"/>
    <property type="evidence" value="ECO:0007669"/>
    <property type="project" value="TreeGrafter"/>
</dbReference>
<dbReference type="SUPFAM" id="SSF103473">
    <property type="entry name" value="MFS general substrate transporter"/>
    <property type="match status" value="1"/>
</dbReference>
<dbReference type="OMA" id="GWIMANQ"/>
<dbReference type="InterPro" id="IPR036259">
    <property type="entry name" value="MFS_trans_sf"/>
</dbReference>
<dbReference type="STRING" id="1283841.A0A084Q8N6"/>
<feature type="transmembrane region" description="Helical" evidence="6">
    <location>
        <begin position="210"/>
        <end position="229"/>
    </location>
</feature>
<dbReference type="Gene3D" id="1.20.1250.20">
    <property type="entry name" value="MFS general substrate transporter like domains"/>
    <property type="match status" value="1"/>
</dbReference>
<feature type="transmembrane region" description="Helical" evidence="6">
    <location>
        <begin position="459"/>
        <end position="477"/>
    </location>
</feature>
<dbReference type="GO" id="GO:0022857">
    <property type="term" value="F:transmembrane transporter activity"/>
    <property type="evidence" value="ECO:0007669"/>
    <property type="project" value="InterPro"/>
</dbReference>
<feature type="transmembrane region" description="Helical" evidence="6">
    <location>
        <begin position="54"/>
        <end position="73"/>
    </location>
</feature>
<dbReference type="InterPro" id="IPR005829">
    <property type="entry name" value="Sugar_transporter_CS"/>
</dbReference>
<dbReference type="GO" id="GO:0042908">
    <property type="term" value="P:xenobiotic transport"/>
    <property type="evidence" value="ECO:0007669"/>
    <property type="project" value="UniProtKB-ARBA"/>
</dbReference>
<accession>A0A084Q8N6</accession>
<evidence type="ECO:0000256" key="4">
    <source>
        <dbReference type="ARBA" id="ARBA00022989"/>
    </source>
</evidence>
<evidence type="ECO:0000259" key="7">
    <source>
        <dbReference type="PROSITE" id="PS50850"/>
    </source>
</evidence>
<evidence type="ECO:0000256" key="2">
    <source>
        <dbReference type="ARBA" id="ARBA00022448"/>
    </source>
</evidence>
<organism evidence="8 9">
    <name type="scientific">Stachybotrys chlorohalonatus (strain IBT 40285)</name>
    <dbReference type="NCBI Taxonomy" id="1283841"/>
    <lineage>
        <taxon>Eukaryota</taxon>
        <taxon>Fungi</taxon>
        <taxon>Dikarya</taxon>
        <taxon>Ascomycota</taxon>
        <taxon>Pezizomycotina</taxon>
        <taxon>Sordariomycetes</taxon>
        <taxon>Hypocreomycetidae</taxon>
        <taxon>Hypocreales</taxon>
        <taxon>Stachybotryaceae</taxon>
        <taxon>Stachybotrys</taxon>
    </lineage>
</organism>
<feature type="transmembrane region" description="Helical" evidence="6">
    <location>
        <begin position="427"/>
        <end position="447"/>
    </location>
</feature>
<evidence type="ECO:0000313" key="9">
    <source>
        <dbReference type="Proteomes" id="UP000028524"/>
    </source>
</evidence>
<proteinExistence type="predicted"/>
<dbReference type="PANTHER" id="PTHR23502">
    <property type="entry name" value="MAJOR FACILITATOR SUPERFAMILY"/>
    <property type="match status" value="1"/>
</dbReference>
<dbReference type="FunCoup" id="A0A084Q8N6">
    <property type="interactions" value="67"/>
</dbReference>
<feature type="transmembrane region" description="Helical" evidence="6">
    <location>
        <begin position="342"/>
        <end position="362"/>
    </location>
</feature>
<dbReference type="Proteomes" id="UP000028524">
    <property type="component" value="Unassembled WGS sequence"/>
</dbReference>
<dbReference type="InterPro" id="IPR020846">
    <property type="entry name" value="MFS_dom"/>
</dbReference>
<feature type="transmembrane region" description="Helical" evidence="6">
    <location>
        <begin position="121"/>
        <end position="140"/>
    </location>
</feature>
<evidence type="ECO:0000313" key="8">
    <source>
        <dbReference type="EMBL" id="KFA60321.1"/>
    </source>
</evidence>
<feature type="domain" description="Major facilitator superfamily (MFS) profile" evidence="7">
    <location>
        <begin position="55"/>
        <end position="512"/>
    </location>
</feature>
<feature type="transmembrane region" description="Helical" evidence="6">
    <location>
        <begin position="397"/>
        <end position="415"/>
    </location>
</feature>
<reference evidence="8 9" key="1">
    <citation type="journal article" date="2014" name="BMC Genomics">
        <title>Comparative genome sequencing reveals chemotype-specific gene clusters in the toxigenic black mold Stachybotrys.</title>
        <authorList>
            <person name="Semeiks J."/>
            <person name="Borek D."/>
            <person name="Otwinowski Z."/>
            <person name="Grishin N.V."/>
        </authorList>
    </citation>
    <scope>NUCLEOTIDE SEQUENCE [LARGE SCALE GENOMIC DNA]</scope>
    <source>
        <strain evidence="8 9">IBT 40285</strain>
    </source>
</reference>
<dbReference type="EMBL" id="KL660935">
    <property type="protein sequence ID" value="KFA60321.1"/>
    <property type="molecule type" value="Genomic_DNA"/>
</dbReference>
<dbReference type="HOGENOM" id="CLU_008455_8_4_1"/>
<evidence type="ECO:0000256" key="5">
    <source>
        <dbReference type="ARBA" id="ARBA00023136"/>
    </source>
</evidence>
<keyword evidence="5 6" id="KW-0472">Membrane</keyword>
<dbReference type="PANTHER" id="PTHR23502:SF51">
    <property type="entry name" value="QUINIDINE RESISTANCE PROTEIN 1-RELATED"/>
    <property type="match status" value="1"/>
</dbReference>
<feature type="transmembrane region" description="Helical" evidence="6">
    <location>
        <begin position="93"/>
        <end position="109"/>
    </location>
</feature>
<dbReference type="Pfam" id="PF07690">
    <property type="entry name" value="MFS_1"/>
    <property type="match status" value="1"/>
</dbReference>
<gene>
    <name evidence="8" type="ORF">S40285_07658</name>
</gene>
<evidence type="ECO:0000256" key="6">
    <source>
        <dbReference type="SAM" id="Phobius"/>
    </source>
</evidence>
<dbReference type="InterPro" id="IPR011701">
    <property type="entry name" value="MFS"/>
</dbReference>
<feature type="transmembrane region" description="Helical" evidence="6">
    <location>
        <begin position="304"/>
        <end position="322"/>
    </location>
</feature>
<evidence type="ECO:0000256" key="3">
    <source>
        <dbReference type="ARBA" id="ARBA00022692"/>
    </source>
</evidence>
<dbReference type="PROSITE" id="PS50850">
    <property type="entry name" value="MFS"/>
    <property type="match status" value="1"/>
</dbReference>
<name>A0A084Q8N6_STAC4</name>
<comment type="subcellular location">
    <subcellularLocation>
        <location evidence="1">Membrane</location>
        <topology evidence="1">Multi-pass membrane protein</topology>
    </subcellularLocation>
</comment>
<protein>
    <recommendedName>
        <fullName evidence="7">Major facilitator superfamily (MFS) profile domain-containing protein</fullName>
    </recommendedName>
</protein>
<feature type="transmembrane region" description="Helical" evidence="6">
    <location>
        <begin position="489"/>
        <end position="508"/>
    </location>
</feature>
<keyword evidence="4 6" id="KW-1133">Transmembrane helix</keyword>
<keyword evidence="3 6" id="KW-0812">Transmembrane</keyword>
<dbReference type="Gene3D" id="1.20.1720.10">
    <property type="entry name" value="Multidrug resistance protein D"/>
    <property type="match status" value="1"/>
</dbReference>